<keyword evidence="2" id="KW-1185">Reference proteome</keyword>
<accession>A0ABP4UEI5</accession>
<sequence length="53" mass="5931">MTDTKYPFKVVRVNTETGDRLTVGVFQNRAAAIKFLASASLVPPHRLQVEVEE</sequence>
<evidence type="ECO:0000313" key="1">
    <source>
        <dbReference type="EMBL" id="GAA1701456.1"/>
    </source>
</evidence>
<evidence type="ECO:0008006" key="3">
    <source>
        <dbReference type="Google" id="ProtNLM"/>
    </source>
</evidence>
<dbReference type="EMBL" id="BAAANY010000023">
    <property type="protein sequence ID" value="GAA1701456.1"/>
    <property type="molecule type" value="Genomic_DNA"/>
</dbReference>
<evidence type="ECO:0000313" key="2">
    <source>
        <dbReference type="Proteomes" id="UP001500618"/>
    </source>
</evidence>
<protein>
    <recommendedName>
        <fullName evidence="3">SPOR domain-containing protein</fullName>
    </recommendedName>
</protein>
<reference evidence="2" key="1">
    <citation type="journal article" date="2019" name="Int. J. Syst. Evol. Microbiol.">
        <title>The Global Catalogue of Microorganisms (GCM) 10K type strain sequencing project: providing services to taxonomists for standard genome sequencing and annotation.</title>
        <authorList>
            <consortium name="The Broad Institute Genomics Platform"/>
            <consortium name="The Broad Institute Genome Sequencing Center for Infectious Disease"/>
            <person name="Wu L."/>
            <person name="Ma J."/>
        </authorList>
    </citation>
    <scope>NUCLEOTIDE SEQUENCE [LARGE SCALE GENOMIC DNA]</scope>
    <source>
        <strain evidence="2">JCM 14718</strain>
    </source>
</reference>
<comment type="caution">
    <text evidence="1">The sequence shown here is derived from an EMBL/GenBank/DDBJ whole genome shotgun (WGS) entry which is preliminary data.</text>
</comment>
<dbReference type="RefSeq" id="WP_163571063.1">
    <property type="nucleotide sequence ID" value="NZ_BAAANY010000023.1"/>
</dbReference>
<dbReference type="Proteomes" id="UP001500618">
    <property type="component" value="Unassembled WGS sequence"/>
</dbReference>
<organism evidence="1 2">
    <name type="scientific">Fodinicola feengrottensis</name>
    <dbReference type="NCBI Taxonomy" id="435914"/>
    <lineage>
        <taxon>Bacteria</taxon>
        <taxon>Bacillati</taxon>
        <taxon>Actinomycetota</taxon>
        <taxon>Actinomycetes</taxon>
        <taxon>Mycobacteriales</taxon>
        <taxon>Fodinicola</taxon>
    </lineage>
</organism>
<proteinExistence type="predicted"/>
<gene>
    <name evidence="1" type="ORF">GCM10009765_58780</name>
</gene>
<name>A0ABP4UEI5_9ACTN</name>